<feature type="domain" description="NADP-dependent oxidoreductase" evidence="7">
    <location>
        <begin position="32"/>
        <end position="277"/>
    </location>
</feature>
<dbReference type="EMBL" id="CANHGI010000006">
    <property type="protein sequence ID" value="CAI5454626.1"/>
    <property type="molecule type" value="Genomic_DNA"/>
</dbReference>
<dbReference type="SUPFAM" id="SSF51430">
    <property type="entry name" value="NAD(P)-linked oxidoreductase"/>
    <property type="match status" value="1"/>
</dbReference>
<dbReference type="InterPro" id="IPR023210">
    <property type="entry name" value="NADP_OxRdtase_dom"/>
</dbReference>
<dbReference type="InterPro" id="IPR036812">
    <property type="entry name" value="NAD(P)_OxRdtase_dom_sf"/>
</dbReference>
<feature type="binding site" evidence="5">
    <location>
        <position position="113"/>
    </location>
    <ligand>
        <name>substrate</name>
    </ligand>
</feature>
<feature type="active site" description="Proton donor" evidence="4">
    <location>
        <position position="50"/>
    </location>
</feature>
<dbReference type="InterPro" id="IPR018170">
    <property type="entry name" value="Aldo/ket_reductase_CS"/>
</dbReference>
<gene>
    <name evidence="8" type="ORF">CAMP_LOCUS17263</name>
</gene>
<evidence type="ECO:0000313" key="8">
    <source>
        <dbReference type="EMBL" id="CAI5454626.1"/>
    </source>
</evidence>
<evidence type="ECO:0000259" key="7">
    <source>
        <dbReference type="Pfam" id="PF00248"/>
    </source>
</evidence>
<comment type="similarity">
    <text evidence="1">Belongs to the aldo/keto reductase family.</text>
</comment>
<dbReference type="PANTHER" id="PTHR43827">
    <property type="entry name" value="2,5-DIKETO-D-GLUCONIC ACID REDUCTASE"/>
    <property type="match status" value="1"/>
</dbReference>
<dbReference type="PROSITE" id="PS00062">
    <property type="entry name" value="ALDOKETO_REDUCTASE_2"/>
    <property type="match status" value="1"/>
</dbReference>
<keyword evidence="2" id="KW-0521">NADP</keyword>
<sequence>MVVGGTRKLNSGYEIPLIGMGCSRNIEQLDSSVEAALKSGYRLFDTARIYNNEKELGESLKTHLEALNIKREDIFITTKVPTINDSPAASVDKHIADSLNRLQVDYIDLVLIHYPRDRDTGIDSEKEVNVRGRKEVYQKLEEYVDRGIIRSIGVSNYEPYHLHELLQYARVKPSVNQIEYQPYCTKPQVVEICNQNNIFVQAYSSLCWGNQEVLNEPIIAELAKNHNVSPQTILYAFAVNSGVGIIPKSATPSRISDNLNLVASIKLTESELKQILDLDRNQQFCPRCYPWRVL</sequence>
<protein>
    <recommendedName>
        <fullName evidence="7">NADP-dependent oxidoreductase domain-containing protein</fullName>
    </recommendedName>
</protein>
<accession>A0A9P1IYE9</accession>
<evidence type="ECO:0000313" key="9">
    <source>
        <dbReference type="Proteomes" id="UP001152747"/>
    </source>
</evidence>
<dbReference type="Proteomes" id="UP001152747">
    <property type="component" value="Unassembled WGS sequence"/>
</dbReference>
<comment type="caution">
    <text evidence="8">The sequence shown here is derived from an EMBL/GenBank/DDBJ whole genome shotgun (WGS) entry which is preliminary data.</text>
</comment>
<dbReference type="Pfam" id="PF00248">
    <property type="entry name" value="Aldo_ket_red"/>
    <property type="match status" value="1"/>
</dbReference>
<evidence type="ECO:0000256" key="1">
    <source>
        <dbReference type="ARBA" id="ARBA00007905"/>
    </source>
</evidence>
<dbReference type="GO" id="GO:0016616">
    <property type="term" value="F:oxidoreductase activity, acting on the CH-OH group of donors, NAD or NADP as acceptor"/>
    <property type="evidence" value="ECO:0007669"/>
    <property type="project" value="UniProtKB-ARBA"/>
</dbReference>
<name>A0A9P1IYE9_9PELO</name>
<dbReference type="Gene3D" id="3.20.20.100">
    <property type="entry name" value="NADP-dependent oxidoreductase domain"/>
    <property type="match status" value="1"/>
</dbReference>
<evidence type="ECO:0000256" key="6">
    <source>
        <dbReference type="PIRSR" id="PIRSR000097-3"/>
    </source>
</evidence>
<dbReference type="FunFam" id="3.20.20.100:FF:000002">
    <property type="entry name" value="2,5-diketo-D-gluconic acid reductase A"/>
    <property type="match status" value="1"/>
</dbReference>
<proteinExistence type="inferred from homology"/>
<dbReference type="PROSITE" id="PS00798">
    <property type="entry name" value="ALDOKETO_REDUCTASE_1"/>
    <property type="match status" value="1"/>
</dbReference>
<dbReference type="PIRSF" id="PIRSF000097">
    <property type="entry name" value="AKR"/>
    <property type="match status" value="1"/>
</dbReference>
<evidence type="ECO:0000256" key="3">
    <source>
        <dbReference type="ARBA" id="ARBA00023002"/>
    </source>
</evidence>
<evidence type="ECO:0000256" key="2">
    <source>
        <dbReference type="ARBA" id="ARBA00022857"/>
    </source>
</evidence>
<dbReference type="PRINTS" id="PR00069">
    <property type="entry name" value="ALDKETRDTASE"/>
</dbReference>
<feature type="site" description="Lowers pKa of active site Tyr" evidence="6">
    <location>
        <position position="79"/>
    </location>
</feature>
<dbReference type="AlphaFoldDB" id="A0A9P1IYE9"/>
<keyword evidence="9" id="KW-1185">Reference proteome</keyword>
<dbReference type="InterPro" id="IPR020471">
    <property type="entry name" value="AKR"/>
</dbReference>
<dbReference type="PANTHER" id="PTHR43827:SF3">
    <property type="entry name" value="NADP-DEPENDENT OXIDOREDUCTASE DOMAIN-CONTAINING PROTEIN"/>
    <property type="match status" value="1"/>
</dbReference>
<dbReference type="CDD" id="cd19071">
    <property type="entry name" value="AKR_AKR1-5-like"/>
    <property type="match status" value="1"/>
</dbReference>
<organism evidence="8 9">
    <name type="scientific">Caenorhabditis angaria</name>
    <dbReference type="NCBI Taxonomy" id="860376"/>
    <lineage>
        <taxon>Eukaryota</taxon>
        <taxon>Metazoa</taxon>
        <taxon>Ecdysozoa</taxon>
        <taxon>Nematoda</taxon>
        <taxon>Chromadorea</taxon>
        <taxon>Rhabditida</taxon>
        <taxon>Rhabditina</taxon>
        <taxon>Rhabditomorpha</taxon>
        <taxon>Rhabditoidea</taxon>
        <taxon>Rhabditidae</taxon>
        <taxon>Peloderinae</taxon>
        <taxon>Caenorhabditis</taxon>
    </lineage>
</organism>
<evidence type="ECO:0000256" key="5">
    <source>
        <dbReference type="PIRSR" id="PIRSR000097-2"/>
    </source>
</evidence>
<reference evidence="8" key="1">
    <citation type="submission" date="2022-11" db="EMBL/GenBank/DDBJ databases">
        <authorList>
            <person name="Kikuchi T."/>
        </authorList>
    </citation>
    <scope>NUCLEOTIDE SEQUENCE</scope>
    <source>
        <strain evidence="8">PS1010</strain>
    </source>
</reference>
<dbReference type="OrthoDB" id="416253at2759"/>
<evidence type="ECO:0000256" key="4">
    <source>
        <dbReference type="PIRSR" id="PIRSR000097-1"/>
    </source>
</evidence>
<keyword evidence="3" id="KW-0560">Oxidoreductase</keyword>